<comment type="caution">
    <text evidence="1">The sequence shown here is derived from an EMBL/GenBank/DDBJ whole genome shotgun (WGS) entry which is preliminary data.</text>
</comment>
<name>A0ABW6CLR2_9CAUL</name>
<evidence type="ECO:0000313" key="2">
    <source>
        <dbReference type="Proteomes" id="UP001598130"/>
    </source>
</evidence>
<proteinExistence type="predicted"/>
<dbReference type="EMBL" id="JAOTJD010000013">
    <property type="protein sequence ID" value="MFD3264015.1"/>
    <property type="molecule type" value="Genomic_DNA"/>
</dbReference>
<accession>A0ABW6CLR2</accession>
<protein>
    <submittedName>
        <fullName evidence="1">Uncharacterized protein</fullName>
    </submittedName>
</protein>
<keyword evidence="2" id="KW-1185">Reference proteome</keyword>
<organism evidence="1 2">
    <name type="scientific">Phenylobacterium ferrooxidans</name>
    <dbReference type="NCBI Taxonomy" id="2982689"/>
    <lineage>
        <taxon>Bacteria</taxon>
        <taxon>Pseudomonadati</taxon>
        <taxon>Pseudomonadota</taxon>
        <taxon>Alphaproteobacteria</taxon>
        <taxon>Caulobacterales</taxon>
        <taxon>Caulobacteraceae</taxon>
        <taxon>Phenylobacterium</taxon>
    </lineage>
</organism>
<dbReference type="Proteomes" id="UP001598130">
    <property type="component" value="Unassembled WGS sequence"/>
</dbReference>
<evidence type="ECO:0000313" key="1">
    <source>
        <dbReference type="EMBL" id="MFD3264015.1"/>
    </source>
</evidence>
<sequence length="74" mass="8539">MSATQVRKIERRTDRTGKTLYFMIKSGSRSRQHKFFEPHEVPAFEGDSAWFEVEPRGGRAHWKVLRQVAPPAPG</sequence>
<gene>
    <name evidence="1" type="ORF">OCL97_08585</name>
</gene>
<reference evidence="1 2" key="1">
    <citation type="submission" date="2022-09" db="EMBL/GenBank/DDBJ databases">
        <title>New species of Phenylobacterium.</title>
        <authorList>
            <person name="Mieszkin S."/>
        </authorList>
    </citation>
    <scope>NUCLEOTIDE SEQUENCE [LARGE SCALE GENOMIC DNA]</scope>
    <source>
        <strain evidence="1 2">HK31-G</strain>
    </source>
</reference>
<dbReference type="RefSeq" id="WP_377369369.1">
    <property type="nucleotide sequence ID" value="NZ_JAOTJD010000013.1"/>
</dbReference>